<organism evidence="2 3">
    <name type="scientific">Steinernema carpocapsae</name>
    <name type="common">Entomopathogenic nematode</name>
    <dbReference type="NCBI Taxonomy" id="34508"/>
    <lineage>
        <taxon>Eukaryota</taxon>
        <taxon>Metazoa</taxon>
        <taxon>Ecdysozoa</taxon>
        <taxon>Nematoda</taxon>
        <taxon>Chromadorea</taxon>
        <taxon>Rhabditida</taxon>
        <taxon>Tylenchina</taxon>
        <taxon>Panagrolaimomorpha</taxon>
        <taxon>Strongyloidoidea</taxon>
        <taxon>Steinernematidae</taxon>
        <taxon>Steinernema</taxon>
    </lineage>
</organism>
<evidence type="ECO:0000313" key="2">
    <source>
        <dbReference type="EMBL" id="TKR67254.1"/>
    </source>
</evidence>
<dbReference type="Proteomes" id="UP000298663">
    <property type="component" value="Unassembled WGS sequence"/>
</dbReference>
<feature type="compositionally biased region" description="Basic and acidic residues" evidence="1">
    <location>
        <begin position="140"/>
        <end position="149"/>
    </location>
</feature>
<feature type="compositionally biased region" description="Acidic residues" evidence="1">
    <location>
        <begin position="228"/>
        <end position="238"/>
    </location>
</feature>
<feature type="compositionally biased region" description="Acidic residues" evidence="1">
    <location>
        <begin position="181"/>
        <end position="199"/>
    </location>
</feature>
<proteinExistence type="predicted"/>
<keyword evidence="3" id="KW-1185">Reference proteome</keyword>
<protein>
    <submittedName>
        <fullName evidence="2">Uncharacterized protein</fullName>
    </submittedName>
</protein>
<reference evidence="2 3" key="2">
    <citation type="journal article" date="2019" name="G3 (Bethesda)">
        <title>Hybrid Assembly of the Genome of the Entomopathogenic Nematode Steinernema carpocapsae Identifies the X-Chromosome.</title>
        <authorList>
            <person name="Serra L."/>
            <person name="Macchietto M."/>
            <person name="Macias-Munoz A."/>
            <person name="McGill C.J."/>
            <person name="Rodriguez I.M."/>
            <person name="Rodriguez B."/>
            <person name="Murad R."/>
            <person name="Mortazavi A."/>
        </authorList>
    </citation>
    <scope>NUCLEOTIDE SEQUENCE [LARGE SCALE GENOMIC DNA]</scope>
    <source>
        <strain evidence="2 3">ALL</strain>
    </source>
</reference>
<accession>A0A4U5MDP4</accession>
<sequence>MAPKQKHQQNQYGLSYPGMIVVAIRNSPPREADRRDEREDVGADGARDSAFRSPKRSISTVGKIVPSKTAGADKGGLWTLHPFNGESEAAARKTIAKVFKKERVEQFKTQLKNPGLLEQLLEGSWGWKNPDGDSLGASDASEKLLKQQEENGFASGAGVYVAPESVAASIPKRSCKRKECEESDSDEDSDLEDEEDEEQVVQPWKTYNLRPRKQPEEPKKEPKKEMMSEPEPEIVEEDPFEKMIYEYYGFAPQEFTTPSELELPEGYEYYGDIPLEHRC</sequence>
<evidence type="ECO:0000313" key="3">
    <source>
        <dbReference type="Proteomes" id="UP000298663"/>
    </source>
</evidence>
<feature type="compositionally biased region" description="Basic and acidic residues" evidence="1">
    <location>
        <begin position="213"/>
        <end position="227"/>
    </location>
</feature>
<feature type="region of interest" description="Disordered" evidence="1">
    <location>
        <begin position="170"/>
        <end position="238"/>
    </location>
</feature>
<evidence type="ECO:0000256" key="1">
    <source>
        <dbReference type="SAM" id="MobiDB-lite"/>
    </source>
</evidence>
<feature type="region of interest" description="Disordered" evidence="1">
    <location>
        <begin position="127"/>
        <end position="149"/>
    </location>
</feature>
<comment type="caution">
    <text evidence="2">The sequence shown here is derived from an EMBL/GenBank/DDBJ whole genome shotgun (WGS) entry which is preliminary data.</text>
</comment>
<feature type="compositionally biased region" description="Basic and acidic residues" evidence="1">
    <location>
        <begin position="28"/>
        <end position="50"/>
    </location>
</feature>
<feature type="region of interest" description="Disordered" evidence="1">
    <location>
        <begin position="24"/>
        <end position="67"/>
    </location>
</feature>
<gene>
    <name evidence="2" type="ORF">L596_023436</name>
</gene>
<dbReference type="EMBL" id="AZBU02000008">
    <property type="protein sequence ID" value="TKR67254.1"/>
    <property type="molecule type" value="Genomic_DNA"/>
</dbReference>
<name>A0A4U5MDP4_STECR</name>
<dbReference type="AlphaFoldDB" id="A0A4U5MDP4"/>
<reference evidence="2 3" key="1">
    <citation type="journal article" date="2015" name="Genome Biol.">
        <title>Comparative genomics of Steinernema reveals deeply conserved gene regulatory networks.</title>
        <authorList>
            <person name="Dillman A.R."/>
            <person name="Macchietto M."/>
            <person name="Porter C.F."/>
            <person name="Rogers A."/>
            <person name="Williams B."/>
            <person name="Antoshechkin I."/>
            <person name="Lee M.M."/>
            <person name="Goodwin Z."/>
            <person name="Lu X."/>
            <person name="Lewis E.E."/>
            <person name="Goodrich-Blair H."/>
            <person name="Stock S.P."/>
            <person name="Adams B.J."/>
            <person name="Sternberg P.W."/>
            <person name="Mortazavi A."/>
        </authorList>
    </citation>
    <scope>NUCLEOTIDE SEQUENCE [LARGE SCALE GENOMIC DNA]</scope>
    <source>
        <strain evidence="2 3">ALL</strain>
    </source>
</reference>